<dbReference type="InParanoid" id="B4D9B4"/>
<dbReference type="Proteomes" id="UP000005824">
    <property type="component" value="Unassembled WGS sequence"/>
</dbReference>
<keyword evidence="2" id="KW-1185">Reference proteome</keyword>
<dbReference type="EMBL" id="ABVL01000025">
    <property type="protein sequence ID" value="EDY17017.1"/>
    <property type="molecule type" value="Genomic_DNA"/>
</dbReference>
<gene>
    <name evidence="1" type="ORF">CfE428DRAFT_5504</name>
</gene>
<evidence type="ECO:0000313" key="2">
    <source>
        <dbReference type="Proteomes" id="UP000005824"/>
    </source>
</evidence>
<dbReference type="AlphaFoldDB" id="B4D9B4"/>
<sequence length="117" mass="13058">MYSTSSMLHTIELILGLRPMTQFDAAAMPLWASFQAQPVLTPYTVKPAIADLQEMNSKTAWGAKASQRMNFAKEDAADDIQLNEIIWKSVRGARSPMPAPRHAAFVFTSKKKDKDDD</sequence>
<dbReference type="STRING" id="497964.CfE428DRAFT_5504"/>
<proteinExistence type="predicted"/>
<comment type="caution">
    <text evidence="1">The sequence shown here is derived from an EMBL/GenBank/DDBJ whole genome shotgun (WGS) entry which is preliminary data.</text>
</comment>
<name>B4D9B4_9BACT</name>
<organism evidence="1 2">
    <name type="scientific">Chthoniobacter flavus Ellin428</name>
    <dbReference type="NCBI Taxonomy" id="497964"/>
    <lineage>
        <taxon>Bacteria</taxon>
        <taxon>Pseudomonadati</taxon>
        <taxon>Verrucomicrobiota</taxon>
        <taxon>Spartobacteria</taxon>
        <taxon>Chthoniobacterales</taxon>
        <taxon>Chthoniobacteraceae</taxon>
        <taxon>Chthoniobacter</taxon>
    </lineage>
</organism>
<reference evidence="1 2" key="1">
    <citation type="journal article" date="2011" name="J. Bacteriol.">
        <title>Genome sequence of Chthoniobacter flavus Ellin428, an aerobic heterotrophic soil bacterium.</title>
        <authorList>
            <person name="Kant R."/>
            <person name="van Passel M.W."/>
            <person name="Palva A."/>
            <person name="Lucas S."/>
            <person name="Lapidus A."/>
            <person name="Glavina Del Rio T."/>
            <person name="Dalin E."/>
            <person name="Tice H."/>
            <person name="Bruce D."/>
            <person name="Goodwin L."/>
            <person name="Pitluck S."/>
            <person name="Larimer F.W."/>
            <person name="Land M.L."/>
            <person name="Hauser L."/>
            <person name="Sangwan P."/>
            <person name="de Vos W.M."/>
            <person name="Janssen P.H."/>
            <person name="Smidt H."/>
        </authorList>
    </citation>
    <scope>NUCLEOTIDE SEQUENCE [LARGE SCALE GENOMIC DNA]</scope>
    <source>
        <strain evidence="1 2">Ellin428</strain>
    </source>
</reference>
<protein>
    <submittedName>
        <fullName evidence="1">40-residue YVTN family beta-propeller repeat protein</fullName>
    </submittedName>
</protein>
<accession>B4D9B4</accession>
<dbReference type="eggNOG" id="COG3391">
    <property type="taxonomic scope" value="Bacteria"/>
</dbReference>
<evidence type="ECO:0000313" key="1">
    <source>
        <dbReference type="EMBL" id="EDY17017.1"/>
    </source>
</evidence>